<gene>
    <name evidence="1" type="ORF">G3I59_23595</name>
    <name evidence="2" type="ORF">SAMN05421854_103661</name>
</gene>
<evidence type="ECO:0000313" key="3">
    <source>
        <dbReference type="Proteomes" id="UP000199137"/>
    </source>
</evidence>
<accession>A0A1I5LPZ7</accession>
<dbReference type="Proteomes" id="UP000199137">
    <property type="component" value="Unassembled WGS sequence"/>
</dbReference>
<reference evidence="1 4" key="2">
    <citation type="submission" date="2020-01" db="EMBL/GenBank/DDBJ databases">
        <title>Insect and environment-associated Actinomycetes.</title>
        <authorList>
            <person name="Currrie C."/>
            <person name="Chevrette M."/>
            <person name="Carlson C."/>
            <person name="Stubbendieck R."/>
            <person name="Wendt-Pienkowski E."/>
        </authorList>
    </citation>
    <scope>NUCLEOTIDE SEQUENCE [LARGE SCALE GENOMIC DNA]</scope>
    <source>
        <strain evidence="1 4">SID8386</strain>
    </source>
</reference>
<evidence type="ECO:0000313" key="2">
    <source>
        <dbReference type="EMBL" id="SFO99233.1"/>
    </source>
</evidence>
<dbReference type="AlphaFoldDB" id="A0A1I5LPZ7"/>
<proteinExistence type="predicted"/>
<evidence type="ECO:0000313" key="1">
    <source>
        <dbReference type="EMBL" id="NEC58507.1"/>
    </source>
</evidence>
<dbReference type="STRING" id="112413.SAMN05421854_103661"/>
<dbReference type="OrthoDB" id="9765195at2"/>
<protein>
    <recommendedName>
        <fullName evidence="5">UDP-glucuronosyltransferase</fullName>
    </recommendedName>
</protein>
<dbReference type="Proteomes" id="UP000470404">
    <property type="component" value="Unassembled WGS sequence"/>
</dbReference>
<reference evidence="2 3" key="1">
    <citation type="submission" date="2016-10" db="EMBL/GenBank/DDBJ databases">
        <authorList>
            <person name="de Groot N.N."/>
        </authorList>
    </citation>
    <scope>NUCLEOTIDE SEQUENCE [LARGE SCALE GENOMIC DNA]</scope>
    <source>
        <strain evidence="2 3">DSM 44637</strain>
    </source>
</reference>
<evidence type="ECO:0000313" key="4">
    <source>
        <dbReference type="Proteomes" id="UP000470404"/>
    </source>
</evidence>
<dbReference type="EMBL" id="FOWC01000003">
    <property type="protein sequence ID" value="SFO99233.1"/>
    <property type="molecule type" value="Genomic_DNA"/>
</dbReference>
<keyword evidence="4" id="KW-1185">Reference proteome</keyword>
<dbReference type="EMBL" id="JAAGNC010000119">
    <property type="protein sequence ID" value="NEC58507.1"/>
    <property type="molecule type" value="Genomic_DNA"/>
</dbReference>
<sequence length="346" mass="38106">MIEVLTSGVALGVHVPGLLLARRLRERGAAADVSVLERLLPPRKLAITAEMKWAFHRDFRLAKAGHRLATDPAAVTDPAAEAELFARWDAEQVETFVLFSGFWLPIVERYLARGRTVRVVLCHIDAVASPSFRKAAGWQMPHEDVFLVDGASMTVPRSVPVSARPPLSWAEREPRLYLHGGGWGMGTYRAHVAELAGAGFALDVLAYRESDVDSRPGIRHFMLDPEWHPWHDNGFPPLRPERSGTYTRGEAHPDSFELVRSARATVSKPGGGTCLDSLWAATPLLLLEPLGAAEKRNAEVWQKLGFGLPYATWRDSGFSVGLLAEMHENLRRALPGIADYSAELAA</sequence>
<organism evidence="2 3">
    <name type="scientific">Amycolatopsis rubida</name>
    <dbReference type="NCBI Taxonomy" id="112413"/>
    <lineage>
        <taxon>Bacteria</taxon>
        <taxon>Bacillati</taxon>
        <taxon>Actinomycetota</taxon>
        <taxon>Actinomycetes</taxon>
        <taxon>Pseudonocardiales</taxon>
        <taxon>Pseudonocardiaceae</taxon>
        <taxon>Amycolatopsis</taxon>
    </lineage>
</organism>
<dbReference type="RefSeq" id="WP_067581800.1">
    <property type="nucleotide sequence ID" value="NZ_FOWC01000003.1"/>
</dbReference>
<evidence type="ECO:0008006" key="5">
    <source>
        <dbReference type="Google" id="ProtNLM"/>
    </source>
</evidence>
<name>A0A1I5LPZ7_9PSEU</name>